<dbReference type="PROSITE" id="PS51257">
    <property type="entry name" value="PROKAR_LIPOPROTEIN"/>
    <property type="match status" value="1"/>
</dbReference>
<keyword evidence="1" id="KW-0732">Signal</keyword>
<evidence type="ECO:0000313" key="3">
    <source>
        <dbReference type="EMBL" id="AUX22757.1"/>
    </source>
</evidence>
<dbReference type="EMBL" id="CP012670">
    <property type="protein sequence ID" value="AUX22757.1"/>
    <property type="molecule type" value="Genomic_DNA"/>
</dbReference>
<evidence type="ECO:0000313" key="4">
    <source>
        <dbReference type="Proteomes" id="UP000295781"/>
    </source>
</evidence>
<dbReference type="RefSeq" id="WP_129347865.1">
    <property type="nucleotide sequence ID" value="NZ_CP012670.1"/>
</dbReference>
<dbReference type="OrthoDB" id="5485895at2"/>
<reference evidence="3 4" key="1">
    <citation type="submission" date="2015-09" db="EMBL/GenBank/DDBJ databases">
        <title>Sorangium comparison.</title>
        <authorList>
            <person name="Zaburannyi N."/>
            <person name="Bunk B."/>
            <person name="Overmann J."/>
            <person name="Mueller R."/>
        </authorList>
    </citation>
    <scope>NUCLEOTIDE SEQUENCE [LARGE SCALE GENOMIC DNA]</scope>
    <source>
        <strain evidence="3 4">So ceGT47</strain>
    </source>
</reference>
<evidence type="ECO:0000259" key="2">
    <source>
        <dbReference type="Pfam" id="PF13360"/>
    </source>
</evidence>
<proteinExistence type="predicted"/>
<protein>
    <recommendedName>
        <fullName evidence="2">Pyrrolo-quinoline quinone repeat domain-containing protein</fullName>
    </recommendedName>
</protein>
<dbReference type="PANTHER" id="PTHR34512:SF30">
    <property type="entry name" value="OUTER MEMBRANE PROTEIN ASSEMBLY FACTOR BAMB"/>
    <property type="match status" value="1"/>
</dbReference>
<feature type="chain" id="PRO_5020531570" description="Pyrrolo-quinoline quinone repeat domain-containing protein" evidence="1">
    <location>
        <begin position="27"/>
        <end position="424"/>
    </location>
</feature>
<feature type="domain" description="Pyrrolo-quinoline quinone repeat" evidence="2">
    <location>
        <begin position="119"/>
        <end position="297"/>
    </location>
</feature>
<dbReference type="Gene3D" id="2.40.128.630">
    <property type="match status" value="1"/>
</dbReference>
<dbReference type="SUPFAM" id="SSF50998">
    <property type="entry name" value="Quinoprotein alcohol dehydrogenase-like"/>
    <property type="match status" value="1"/>
</dbReference>
<name>A0A4P2Q0L4_SORCE</name>
<organism evidence="3 4">
    <name type="scientific">Sorangium cellulosum</name>
    <name type="common">Polyangium cellulosum</name>
    <dbReference type="NCBI Taxonomy" id="56"/>
    <lineage>
        <taxon>Bacteria</taxon>
        <taxon>Pseudomonadati</taxon>
        <taxon>Myxococcota</taxon>
        <taxon>Polyangia</taxon>
        <taxon>Polyangiales</taxon>
        <taxon>Polyangiaceae</taxon>
        <taxon>Sorangium</taxon>
    </lineage>
</organism>
<dbReference type="AlphaFoldDB" id="A0A4P2Q0L4"/>
<dbReference type="SMART" id="SM00564">
    <property type="entry name" value="PQQ"/>
    <property type="match status" value="7"/>
</dbReference>
<feature type="signal peptide" evidence="1">
    <location>
        <begin position="1"/>
        <end position="26"/>
    </location>
</feature>
<dbReference type="Gene3D" id="2.130.10.10">
    <property type="entry name" value="YVTN repeat-like/Quinoprotein amine dehydrogenase"/>
    <property type="match status" value="1"/>
</dbReference>
<dbReference type="InterPro" id="IPR018391">
    <property type="entry name" value="PQQ_b-propeller_rpt"/>
</dbReference>
<dbReference type="PANTHER" id="PTHR34512">
    <property type="entry name" value="CELL SURFACE PROTEIN"/>
    <property type="match status" value="1"/>
</dbReference>
<dbReference type="InterPro" id="IPR015943">
    <property type="entry name" value="WD40/YVTN_repeat-like_dom_sf"/>
</dbReference>
<dbReference type="Pfam" id="PF13360">
    <property type="entry name" value="PQQ_2"/>
    <property type="match status" value="2"/>
</dbReference>
<sequence length="424" mass="44714">MRRNSRAAGAGVALLALGLGSLSGCGNVGVAAAPDAPLWLHHPGSALGITMRRDLTAETRKVGEAYERGRPEIDAPHRRVFVGSRDHGLYAVRADTMDVLWRFETVGPVQSEPLYDAASDSVYFGSNDGAVYKVRASDGALIYRFMTNAEVTRRPVLRDGVLYVTNANDTLIALDAATGAMRWHQHRTPAFGMEISGHAGPALGRDKVYAAFSDGVVAAYDLKNGSEQWYMDLAGEAEQRAGGQTPKYLDTDTTPVFGQIGSSDVVFVAGYAGGVFALDAEDGGRVWVNEAAAGVTELLLWQQPAHAPRSGGGPIVPERKVLLASSGLTGLWAIDPADGRTIWHRELPEGGISAPVAFSGALLVTTTRYGIFLFSPLDGAVIDGIETGGGIAMTPAAYGRRAFVLTNGGALLSLDVEPPPLPKG</sequence>
<feature type="domain" description="Pyrrolo-quinoline quinone repeat" evidence="2">
    <location>
        <begin position="299"/>
        <end position="415"/>
    </location>
</feature>
<gene>
    <name evidence="3" type="ORF">SOCEGT47_032670</name>
</gene>
<dbReference type="InterPro" id="IPR011047">
    <property type="entry name" value="Quinoprotein_ADH-like_sf"/>
</dbReference>
<dbReference type="Proteomes" id="UP000295781">
    <property type="component" value="Chromosome"/>
</dbReference>
<dbReference type="Gene3D" id="2.40.10.480">
    <property type="match status" value="2"/>
</dbReference>
<evidence type="ECO:0000256" key="1">
    <source>
        <dbReference type="SAM" id="SignalP"/>
    </source>
</evidence>
<dbReference type="InterPro" id="IPR002372">
    <property type="entry name" value="PQQ_rpt_dom"/>
</dbReference>
<accession>A0A4P2Q0L4</accession>